<name>A0A6A5RYG2_9PLEO</name>
<dbReference type="PANTHER" id="PTHR28180">
    <property type="entry name" value="CONSERVED MITOCHONDRIAL PROTEIN-RELATED"/>
    <property type="match status" value="1"/>
</dbReference>
<sequence length="173" mass="18828">IPQTAVMLITLHASVPPYISSSLSKSTPRHVDAQNLPSIQARGRKLWTSIHGKFANAVEQKLAEAHPKLPSFTVGTMYGNCLRNGRVTTSIGAIACLQAQQGFAPQVYDHVCGLKNACKDGSRTSEKGIGEEEAIRWLLSNEGCVWILEKVDQMAEAIAQDSRSDMVHVDSKL</sequence>
<dbReference type="AlphaFoldDB" id="A0A6A5RYG2"/>
<reference evidence="1" key="1">
    <citation type="journal article" date="2020" name="Stud. Mycol.">
        <title>101 Dothideomycetes genomes: a test case for predicting lifestyles and emergence of pathogens.</title>
        <authorList>
            <person name="Haridas S."/>
            <person name="Albert R."/>
            <person name="Binder M."/>
            <person name="Bloem J."/>
            <person name="Labutti K."/>
            <person name="Salamov A."/>
            <person name="Andreopoulos B."/>
            <person name="Baker S."/>
            <person name="Barry K."/>
            <person name="Bills G."/>
            <person name="Bluhm B."/>
            <person name="Cannon C."/>
            <person name="Castanera R."/>
            <person name="Culley D."/>
            <person name="Daum C."/>
            <person name="Ezra D."/>
            <person name="Gonzalez J."/>
            <person name="Henrissat B."/>
            <person name="Kuo A."/>
            <person name="Liang C."/>
            <person name="Lipzen A."/>
            <person name="Lutzoni F."/>
            <person name="Magnuson J."/>
            <person name="Mondo S."/>
            <person name="Nolan M."/>
            <person name="Ohm R."/>
            <person name="Pangilinan J."/>
            <person name="Park H.-J."/>
            <person name="Ramirez L."/>
            <person name="Alfaro M."/>
            <person name="Sun H."/>
            <person name="Tritt A."/>
            <person name="Yoshinaga Y."/>
            <person name="Zwiers L.-H."/>
            <person name="Turgeon B."/>
            <person name="Goodwin S."/>
            <person name="Spatafora J."/>
            <person name="Crous P."/>
            <person name="Grigoriev I."/>
        </authorList>
    </citation>
    <scope>NUCLEOTIDE SEQUENCE</scope>
    <source>
        <strain evidence="1">CBS 183.55</strain>
    </source>
</reference>
<dbReference type="SUPFAM" id="SSF69118">
    <property type="entry name" value="AhpD-like"/>
    <property type="match status" value="1"/>
</dbReference>
<dbReference type="PANTHER" id="PTHR28180:SF2">
    <property type="entry name" value="PEROXISOMAL PROTEIN 2"/>
    <property type="match status" value="1"/>
</dbReference>
<feature type="non-terminal residue" evidence="1">
    <location>
        <position position="1"/>
    </location>
</feature>
<evidence type="ECO:0000313" key="2">
    <source>
        <dbReference type="Proteomes" id="UP000800082"/>
    </source>
</evidence>
<proteinExistence type="predicted"/>
<dbReference type="EMBL" id="ML978958">
    <property type="protein sequence ID" value="KAF1932569.1"/>
    <property type="molecule type" value="Genomic_DNA"/>
</dbReference>
<gene>
    <name evidence="1" type="ORF">M421DRAFT_26439</name>
</gene>
<feature type="non-terminal residue" evidence="1">
    <location>
        <position position="173"/>
    </location>
</feature>
<dbReference type="Gene3D" id="1.20.1290.10">
    <property type="entry name" value="AhpD-like"/>
    <property type="match status" value="1"/>
</dbReference>
<accession>A0A6A5RYG2</accession>
<dbReference type="Proteomes" id="UP000800082">
    <property type="component" value="Unassembled WGS sequence"/>
</dbReference>
<dbReference type="RefSeq" id="XP_033452817.1">
    <property type="nucleotide sequence ID" value="XM_033588715.1"/>
</dbReference>
<dbReference type="GeneID" id="54346362"/>
<keyword evidence="2" id="KW-1185">Reference proteome</keyword>
<dbReference type="OrthoDB" id="5392202at2759"/>
<organism evidence="1 2">
    <name type="scientific">Didymella exigua CBS 183.55</name>
    <dbReference type="NCBI Taxonomy" id="1150837"/>
    <lineage>
        <taxon>Eukaryota</taxon>
        <taxon>Fungi</taxon>
        <taxon>Dikarya</taxon>
        <taxon>Ascomycota</taxon>
        <taxon>Pezizomycotina</taxon>
        <taxon>Dothideomycetes</taxon>
        <taxon>Pleosporomycetidae</taxon>
        <taxon>Pleosporales</taxon>
        <taxon>Pleosporineae</taxon>
        <taxon>Didymellaceae</taxon>
        <taxon>Didymella</taxon>
    </lineage>
</organism>
<protein>
    <submittedName>
        <fullName evidence="1">Uncharacterized protein</fullName>
    </submittedName>
</protein>
<dbReference type="InterPro" id="IPR052999">
    <property type="entry name" value="PTS1_Protein"/>
</dbReference>
<dbReference type="InterPro" id="IPR029032">
    <property type="entry name" value="AhpD-like"/>
</dbReference>
<evidence type="ECO:0000313" key="1">
    <source>
        <dbReference type="EMBL" id="KAF1932569.1"/>
    </source>
</evidence>